<dbReference type="Pfam" id="PF00005">
    <property type="entry name" value="ABC_tran"/>
    <property type="match status" value="1"/>
</dbReference>
<keyword evidence="3 5" id="KW-0067">ATP-binding</keyword>
<dbReference type="Gene3D" id="3.40.50.300">
    <property type="entry name" value="P-loop containing nucleotide triphosphate hydrolases"/>
    <property type="match status" value="1"/>
</dbReference>
<dbReference type="InterPro" id="IPR003439">
    <property type="entry name" value="ABC_transporter-like_ATP-bd"/>
</dbReference>
<dbReference type="RefSeq" id="WP_040375785.1">
    <property type="nucleotide sequence ID" value="NZ_CP068053.1"/>
</dbReference>
<dbReference type="InterPro" id="IPR027417">
    <property type="entry name" value="P-loop_NTPase"/>
</dbReference>
<dbReference type="Proteomes" id="UP000595254">
    <property type="component" value="Chromosome"/>
</dbReference>
<evidence type="ECO:0000313" key="6">
    <source>
        <dbReference type="Proteomes" id="UP000595254"/>
    </source>
</evidence>
<accession>A0A974S0S9</accession>
<evidence type="ECO:0000256" key="2">
    <source>
        <dbReference type="ARBA" id="ARBA00022741"/>
    </source>
</evidence>
<dbReference type="PROSITE" id="PS50893">
    <property type="entry name" value="ABC_TRANSPORTER_2"/>
    <property type="match status" value="1"/>
</dbReference>
<protein>
    <submittedName>
        <fullName evidence="5">ABC transporter ATP-binding protein</fullName>
    </submittedName>
</protein>
<dbReference type="PANTHER" id="PTHR42939:SF1">
    <property type="entry name" value="ABC TRANSPORTER ATP-BINDING PROTEIN ALBC-RELATED"/>
    <property type="match status" value="1"/>
</dbReference>
<proteinExistence type="predicted"/>
<dbReference type="PANTHER" id="PTHR42939">
    <property type="entry name" value="ABC TRANSPORTER ATP-BINDING PROTEIN ALBC-RELATED"/>
    <property type="match status" value="1"/>
</dbReference>
<dbReference type="InterPro" id="IPR051782">
    <property type="entry name" value="ABC_Transporter_VariousFunc"/>
</dbReference>
<evidence type="ECO:0000313" key="5">
    <source>
        <dbReference type="EMBL" id="QQT00864.1"/>
    </source>
</evidence>
<keyword evidence="2" id="KW-0547">Nucleotide-binding</keyword>
<dbReference type="InterPro" id="IPR003593">
    <property type="entry name" value="AAA+_ATPase"/>
</dbReference>
<dbReference type="PROSITE" id="PS00211">
    <property type="entry name" value="ABC_TRANSPORTER_1"/>
    <property type="match status" value="1"/>
</dbReference>
<dbReference type="GO" id="GO:0005524">
    <property type="term" value="F:ATP binding"/>
    <property type="evidence" value="ECO:0007669"/>
    <property type="project" value="UniProtKB-KW"/>
</dbReference>
<evidence type="ECO:0000256" key="3">
    <source>
        <dbReference type="ARBA" id="ARBA00022840"/>
    </source>
</evidence>
<dbReference type="CDD" id="cd03230">
    <property type="entry name" value="ABC_DR_subfamily_A"/>
    <property type="match status" value="1"/>
</dbReference>
<dbReference type="KEGG" id="ppsr:I6J18_02785"/>
<organism evidence="5 6">
    <name type="scientific">Peribacillus psychrosaccharolyticus</name>
    <name type="common">Bacillus psychrosaccharolyticus</name>
    <dbReference type="NCBI Taxonomy" id="1407"/>
    <lineage>
        <taxon>Bacteria</taxon>
        <taxon>Bacillati</taxon>
        <taxon>Bacillota</taxon>
        <taxon>Bacilli</taxon>
        <taxon>Bacillales</taxon>
        <taxon>Bacillaceae</taxon>
        <taxon>Peribacillus</taxon>
    </lineage>
</organism>
<name>A0A974S0S9_PERPY</name>
<dbReference type="AlphaFoldDB" id="A0A974S0S9"/>
<evidence type="ECO:0000259" key="4">
    <source>
        <dbReference type="PROSITE" id="PS50893"/>
    </source>
</evidence>
<evidence type="ECO:0000256" key="1">
    <source>
        <dbReference type="ARBA" id="ARBA00022448"/>
    </source>
</evidence>
<dbReference type="SMART" id="SM00382">
    <property type="entry name" value="AAA"/>
    <property type="match status" value="1"/>
</dbReference>
<keyword evidence="6" id="KW-1185">Reference proteome</keyword>
<keyword evidence="1" id="KW-0813">Transport</keyword>
<gene>
    <name evidence="5" type="ORF">I6J18_02785</name>
</gene>
<dbReference type="GO" id="GO:0016887">
    <property type="term" value="F:ATP hydrolysis activity"/>
    <property type="evidence" value="ECO:0007669"/>
    <property type="project" value="InterPro"/>
</dbReference>
<dbReference type="InterPro" id="IPR017871">
    <property type="entry name" value="ABC_transporter-like_CS"/>
</dbReference>
<reference evidence="5 6" key="1">
    <citation type="submission" date="2021-01" db="EMBL/GenBank/DDBJ databases">
        <title>FDA dAtabase for Regulatory Grade micrObial Sequences (FDA-ARGOS): Supporting development and validation of Infectious Disease Dx tests.</title>
        <authorList>
            <person name="Nelson B."/>
            <person name="Plummer A."/>
            <person name="Tallon L."/>
            <person name="Sadzewicz L."/>
            <person name="Zhao X."/>
            <person name="Boylan J."/>
            <person name="Ott S."/>
            <person name="Bowen H."/>
            <person name="Vavikolanu K."/>
            <person name="Mehta A."/>
            <person name="Aluvathingal J."/>
            <person name="Nadendla S."/>
            <person name="Myers T."/>
            <person name="Yan Y."/>
            <person name="Sichtig H."/>
        </authorList>
    </citation>
    <scope>NUCLEOTIDE SEQUENCE [LARGE SCALE GENOMIC DNA]</scope>
    <source>
        <strain evidence="5 6">FDAARGOS_1161</strain>
    </source>
</reference>
<sequence length="289" mass="32669">MSFYVRNLSKIFNDQVVVNDVSFELEHGRCVALIGPNGAGKTTLLKMLTGLIAYKQGEISFQKAKEWKQDIGFLPQVPFFYEWMTPGEFLTFVGRLSKMDEDLLSRKIEEVLTATGLSEVRNKKIQGFSGGMKQRLGLAQAILHEPALLFLDEPVSALDPVGRREVMTILSNLKTKTTILYSTHVLHDAEEISDDILLMKNGEIISQGTLEQLLSQASDVFEVESASSLPEMNNFTINLIRPNKAEVSFKSIEEKKQFLQWCVDQDINLVSFQERKQTLETLFMEAVKP</sequence>
<dbReference type="EMBL" id="CP068053">
    <property type="protein sequence ID" value="QQT00864.1"/>
    <property type="molecule type" value="Genomic_DNA"/>
</dbReference>
<feature type="domain" description="ABC transporter" evidence="4">
    <location>
        <begin position="3"/>
        <end position="226"/>
    </location>
</feature>
<dbReference type="SUPFAM" id="SSF52540">
    <property type="entry name" value="P-loop containing nucleoside triphosphate hydrolases"/>
    <property type="match status" value="1"/>
</dbReference>